<accession>A0A9P5KRY1</accession>
<reference evidence="2" key="1">
    <citation type="journal article" date="2020" name="Front. Microbiol.">
        <title>Phenotypic and Genetic Characterization of the Cheese Ripening Yeast Geotrichum candidum.</title>
        <authorList>
            <person name="Perkins V."/>
            <person name="Vignola S."/>
            <person name="Lessard M.H."/>
            <person name="Plante P.L."/>
            <person name="Corbeil J."/>
            <person name="Dugat-Bony E."/>
            <person name="Frenette M."/>
            <person name="Labrie S."/>
        </authorList>
    </citation>
    <scope>NUCLEOTIDE SEQUENCE</scope>
    <source>
        <strain evidence="2">LMA-70</strain>
    </source>
</reference>
<proteinExistence type="predicted"/>
<evidence type="ECO:0000313" key="3">
    <source>
        <dbReference type="Proteomes" id="UP000750522"/>
    </source>
</evidence>
<dbReference type="GO" id="GO:0004842">
    <property type="term" value="F:ubiquitin-protein transferase activity"/>
    <property type="evidence" value="ECO:0007669"/>
    <property type="project" value="TreeGrafter"/>
</dbReference>
<evidence type="ECO:0000256" key="1">
    <source>
        <dbReference type="SAM" id="MobiDB-lite"/>
    </source>
</evidence>
<evidence type="ECO:0000313" key="2">
    <source>
        <dbReference type="EMBL" id="KAF5094940.1"/>
    </source>
</evidence>
<name>A0A9P5KRY1_GEOCN</name>
<dbReference type="InterPro" id="IPR038886">
    <property type="entry name" value="E3_SLX5/Rfp1"/>
</dbReference>
<feature type="region of interest" description="Disordered" evidence="1">
    <location>
        <begin position="119"/>
        <end position="164"/>
    </location>
</feature>
<comment type="caution">
    <text evidence="2">The sequence shown here is derived from an EMBL/GenBank/DDBJ whole genome shotgun (WGS) entry which is preliminary data.</text>
</comment>
<feature type="region of interest" description="Disordered" evidence="1">
    <location>
        <begin position="1"/>
        <end position="81"/>
    </location>
</feature>
<dbReference type="EMBL" id="QQZK01000164">
    <property type="protein sequence ID" value="KAF5094940.1"/>
    <property type="molecule type" value="Genomic_DNA"/>
</dbReference>
<feature type="compositionally biased region" description="Acidic residues" evidence="1">
    <location>
        <begin position="36"/>
        <end position="53"/>
    </location>
</feature>
<protein>
    <submittedName>
        <fullName evidence="2">Uncharacterized protein</fullName>
    </submittedName>
</protein>
<gene>
    <name evidence="2" type="ORF">DV451_004858</name>
</gene>
<organism evidence="2 3">
    <name type="scientific">Geotrichum candidum</name>
    <name type="common">Oospora lactis</name>
    <name type="synonym">Dipodascus geotrichum</name>
    <dbReference type="NCBI Taxonomy" id="1173061"/>
    <lineage>
        <taxon>Eukaryota</taxon>
        <taxon>Fungi</taxon>
        <taxon>Dikarya</taxon>
        <taxon>Ascomycota</taxon>
        <taxon>Saccharomycotina</taxon>
        <taxon>Dipodascomycetes</taxon>
        <taxon>Dipodascales</taxon>
        <taxon>Dipodascaceae</taxon>
        <taxon>Geotrichum</taxon>
    </lineage>
</organism>
<dbReference type="InterPro" id="IPR003903">
    <property type="entry name" value="UIM_dom"/>
</dbReference>
<dbReference type="AlphaFoldDB" id="A0A9P5KRY1"/>
<reference evidence="2" key="2">
    <citation type="submission" date="2020-01" db="EMBL/GenBank/DDBJ databases">
        <authorList>
            <person name="Perkins V."/>
            <person name="Lessard M.-H."/>
            <person name="Dugat-Bony E."/>
            <person name="Frenette M."/>
            <person name="Labrie S."/>
        </authorList>
    </citation>
    <scope>NUCLEOTIDE SEQUENCE</scope>
    <source>
        <strain evidence="2">LMA-70</strain>
    </source>
</reference>
<dbReference type="PROSITE" id="PS50330">
    <property type="entry name" value="UIM"/>
    <property type="match status" value="1"/>
</dbReference>
<dbReference type="GO" id="GO:0033768">
    <property type="term" value="C:SUMO-targeted ubiquitin ligase complex"/>
    <property type="evidence" value="ECO:0007669"/>
    <property type="project" value="TreeGrafter"/>
</dbReference>
<feature type="compositionally biased region" description="Low complexity" evidence="1">
    <location>
        <begin position="142"/>
        <end position="164"/>
    </location>
</feature>
<dbReference type="Proteomes" id="UP000750522">
    <property type="component" value="Unassembled WGS sequence"/>
</dbReference>
<dbReference type="PANTHER" id="PTHR28042">
    <property type="entry name" value="E3 UBIQUITIN-PROTEIN LIGASE COMPLEX SLX5-SLX8 SUBUNIT SLX5"/>
    <property type="match status" value="1"/>
</dbReference>
<sequence>MSSPDHDSSEVLELYSSPPETNDFSIVNVESVDPINLDDDNDDDNDDNNDDIVEISANATPQSETLASRPPAGIRRNSGGDDLEITSVEMHTRPAPQRRNILNLPGGSMAFFLPELNGYSDSSSRTPTPPRTTFNIPRSTARPRPSRNGSSNNNNNDSNDNGSRYRMRDLIMPRFQSVQGALYQFLAGLHSREDDDLQRALRLSAQQYSFPYQGTNNSPNIEDARTLPVPKEVRPGFTRAIDPTDTYECAWCRVELNEGIPERTKANEEEWIKSFNGTSDVDRQMSKRIFFSGCGHVYCGWCVKRIVNRPKTRVKKKQRPDPVLVNSQYIASCCVDGCRKPFRGKFIEIFC</sequence>
<dbReference type="PANTHER" id="PTHR28042:SF1">
    <property type="entry name" value="E3 UBIQUITIN-PROTEIN LIGASE COMPLEX SLX5-SLX8 SUBUNIT SLX5"/>
    <property type="match status" value="1"/>
</dbReference>
<feature type="compositionally biased region" description="Polar residues" evidence="1">
    <location>
        <begin position="57"/>
        <end position="66"/>
    </location>
</feature>